<dbReference type="Pfam" id="PF00134">
    <property type="entry name" value="Cyclin_N"/>
    <property type="match status" value="1"/>
</dbReference>
<name>A0A9P1IIG5_9PELO</name>
<dbReference type="OrthoDB" id="769138at2759"/>
<dbReference type="AlphaFoldDB" id="A0A9P1IIG5"/>
<keyword evidence="5" id="KW-1185">Reference proteome</keyword>
<dbReference type="Gene3D" id="1.10.472.10">
    <property type="entry name" value="Cyclin-like"/>
    <property type="match status" value="2"/>
</dbReference>
<proteinExistence type="inferred from homology"/>
<dbReference type="InterPro" id="IPR039361">
    <property type="entry name" value="Cyclin"/>
</dbReference>
<evidence type="ECO:0000313" key="5">
    <source>
        <dbReference type="Proteomes" id="UP001152747"/>
    </source>
</evidence>
<dbReference type="SMART" id="SM00385">
    <property type="entry name" value="CYCLIN"/>
    <property type="match status" value="1"/>
</dbReference>
<dbReference type="InterPro" id="IPR036915">
    <property type="entry name" value="Cyclin-like_sf"/>
</dbReference>
<dbReference type="EMBL" id="CANHGI010000003">
    <property type="protein sequence ID" value="CAI5446134.1"/>
    <property type="molecule type" value="Genomic_DNA"/>
</dbReference>
<dbReference type="SUPFAM" id="SSF47954">
    <property type="entry name" value="Cyclin-like"/>
    <property type="match status" value="1"/>
</dbReference>
<protein>
    <recommendedName>
        <fullName evidence="3">Cyclin-like domain-containing protein</fullName>
    </recommendedName>
</protein>
<evidence type="ECO:0000259" key="3">
    <source>
        <dbReference type="SMART" id="SM00385"/>
    </source>
</evidence>
<evidence type="ECO:0000313" key="4">
    <source>
        <dbReference type="EMBL" id="CAI5446134.1"/>
    </source>
</evidence>
<feature type="compositionally biased region" description="Low complexity" evidence="2">
    <location>
        <begin position="271"/>
        <end position="280"/>
    </location>
</feature>
<sequence length="325" mass="36024">MGRPKKRLTSGCAAAAAGGKKLMQDEVQSSQLQSSILLQSLLLREKRVYGFPLTLPAATDGMIGWRERNREAAWLCTAARRLGLGLDSTTMAVAIFDKVLTGTKVPNKYVNCVAVASLSIAKKLCEDHEEDAPVFLGRLRLEYSSQELKRMELLILQTLSWDASLPNTYRFIECLLQKIGAPFLLSSIKCHLETILCDSNLIANFRPSVLALSIVSLLIEATNRHWHHPVNALARMCKLPMCEITRCRTRIASLWSRHVLPMPSTFHLLASSSSSSNNQSTYPQIDGEESDEEMDFPKSRRQAVMSPSTPSPTSPSPRALQPTPC</sequence>
<evidence type="ECO:0000256" key="2">
    <source>
        <dbReference type="SAM" id="MobiDB-lite"/>
    </source>
</evidence>
<keyword evidence="1" id="KW-0195">Cyclin</keyword>
<reference evidence="4" key="1">
    <citation type="submission" date="2022-11" db="EMBL/GenBank/DDBJ databases">
        <authorList>
            <person name="Kikuchi T."/>
        </authorList>
    </citation>
    <scope>NUCLEOTIDE SEQUENCE</scope>
    <source>
        <strain evidence="4">PS1010</strain>
    </source>
</reference>
<dbReference type="InterPro" id="IPR013763">
    <property type="entry name" value="Cyclin-like_dom"/>
</dbReference>
<dbReference type="Proteomes" id="UP001152747">
    <property type="component" value="Unassembled WGS sequence"/>
</dbReference>
<gene>
    <name evidence="4" type="ORF">CAMP_LOCUS8771</name>
</gene>
<accession>A0A9P1IIG5</accession>
<comment type="caution">
    <text evidence="4">The sequence shown here is derived from an EMBL/GenBank/DDBJ whole genome shotgun (WGS) entry which is preliminary data.</text>
</comment>
<organism evidence="4 5">
    <name type="scientific">Caenorhabditis angaria</name>
    <dbReference type="NCBI Taxonomy" id="860376"/>
    <lineage>
        <taxon>Eukaryota</taxon>
        <taxon>Metazoa</taxon>
        <taxon>Ecdysozoa</taxon>
        <taxon>Nematoda</taxon>
        <taxon>Chromadorea</taxon>
        <taxon>Rhabditida</taxon>
        <taxon>Rhabditina</taxon>
        <taxon>Rhabditomorpha</taxon>
        <taxon>Rhabditoidea</taxon>
        <taxon>Rhabditidae</taxon>
        <taxon>Peloderinae</taxon>
        <taxon>Caenorhabditis</taxon>
    </lineage>
</organism>
<dbReference type="InterPro" id="IPR006671">
    <property type="entry name" value="Cyclin_N"/>
</dbReference>
<feature type="region of interest" description="Disordered" evidence="2">
    <location>
        <begin position="271"/>
        <end position="325"/>
    </location>
</feature>
<comment type="similarity">
    <text evidence="1">Belongs to the cyclin family.</text>
</comment>
<feature type="domain" description="Cyclin-like" evidence="3">
    <location>
        <begin position="73"/>
        <end position="157"/>
    </location>
</feature>
<dbReference type="PANTHER" id="PTHR10177">
    <property type="entry name" value="CYCLINS"/>
    <property type="match status" value="1"/>
</dbReference>
<evidence type="ECO:0000256" key="1">
    <source>
        <dbReference type="RuleBase" id="RU000383"/>
    </source>
</evidence>